<evidence type="ECO:0008006" key="2">
    <source>
        <dbReference type="Google" id="ProtNLM"/>
    </source>
</evidence>
<dbReference type="SUPFAM" id="SSF52266">
    <property type="entry name" value="SGNH hydrolase"/>
    <property type="match status" value="1"/>
</dbReference>
<feature type="non-terminal residue" evidence="1">
    <location>
        <position position="324"/>
    </location>
</feature>
<organism evidence="1">
    <name type="scientific">marine metagenome</name>
    <dbReference type="NCBI Taxonomy" id="408172"/>
    <lineage>
        <taxon>unclassified sequences</taxon>
        <taxon>metagenomes</taxon>
        <taxon>ecological metagenomes</taxon>
    </lineage>
</organism>
<dbReference type="InterPro" id="IPR036514">
    <property type="entry name" value="SGNH_hydro_sf"/>
</dbReference>
<dbReference type="Gene3D" id="3.40.50.1110">
    <property type="entry name" value="SGNH hydrolase"/>
    <property type="match status" value="1"/>
</dbReference>
<dbReference type="CDD" id="cd00229">
    <property type="entry name" value="SGNH_hydrolase"/>
    <property type="match status" value="1"/>
</dbReference>
<dbReference type="EMBL" id="UINC01106241">
    <property type="protein sequence ID" value="SVC70765.1"/>
    <property type="molecule type" value="Genomic_DNA"/>
</dbReference>
<dbReference type="AlphaFoldDB" id="A0A382PDT1"/>
<reference evidence="1" key="1">
    <citation type="submission" date="2018-05" db="EMBL/GenBank/DDBJ databases">
        <authorList>
            <person name="Lanie J.A."/>
            <person name="Ng W.-L."/>
            <person name="Kazmierczak K.M."/>
            <person name="Andrzejewski T.M."/>
            <person name="Davidsen T.M."/>
            <person name="Wayne K.J."/>
            <person name="Tettelin H."/>
            <person name="Glass J.I."/>
            <person name="Rusch D."/>
            <person name="Podicherti R."/>
            <person name="Tsui H.-C.T."/>
            <person name="Winkler M.E."/>
        </authorList>
    </citation>
    <scope>NUCLEOTIDE SEQUENCE</scope>
</reference>
<name>A0A382PDT1_9ZZZZ</name>
<sequence length="324" mass="36670">MKFKKEILLLLISSSIAITFSVALGEIYVWFINKSNWATNGARHDRELGWVLTPNNTFETHGRISTINSLGFRSPEIDSSRKHVIIVGDSVAFGLGLSDKETLSHYLAKQLKEFQVLNFSVPGYSVDQYYLTLKKHINKTNPVLVVVVIFTGNDIEETRKDNIFGIGKPWFKIKGSSMKVINDSTSRFSCTNLLSRSWTVGILGLKNLVGKICKNNEYHGTNAIIQMEKILLKIEKLASSKKAGLLFVLSPTIYDYYQEGLNCSSQESQDACFILRKNMQEMLLTKAKNIRKNNKNNLFRTIPGIKTFRTMSLSIKKTIQKLSL</sequence>
<evidence type="ECO:0000313" key="1">
    <source>
        <dbReference type="EMBL" id="SVC70765.1"/>
    </source>
</evidence>
<gene>
    <name evidence="1" type="ORF">METZ01_LOCUS323619</name>
</gene>
<protein>
    <recommendedName>
        <fullName evidence="2">SGNH hydrolase-type esterase domain-containing protein</fullName>
    </recommendedName>
</protein>
<accession>A0A382PDT1</accession>
<proteinExistence type="predicted"/>